<dbReference type="AlphaFoldDB" id="A0A9P1HA25"/>
<evidence type="ECO:0000313" key="2">
    <source>
        <dbReference type="EMBL" id="CAI4218273.1"/>
    </source>
</evidence>
<proteinExistence type="predicted"/>
<evidence type="ECO:0000313" key="3">
    <source>
        <dbReference type="Proteomes" id="UP000838763"/>
    </source>
</evidence>
<protein>
    <submittedName>
        <fullName evidence="2">Uncharacterized protein</fullName>
    </submittedName>
</protein>
<accession>A0A9P1HA25</accession>
<gene>
    <name evidence="2" type="ORF">PPNO1_LOCUS7866</name>
</gene>
<name>A0A9P1HA25_9PEZI</name>
<dbReference type="EMBL" id="CALLCH030000017">
    <property type="protein sequence ID" value="CAI4218273.1"/>
    <property type="molecule type" value="Genomic_DNA"/>
</dbReference>
<organism evidence="2 3">
    <name type="scientific">Parascedosporium putredinis</name>
    <dbReference type="NCBI Taxonomy" id="1442378"/>
    <lineage>
        <taxon>Eukaryota</taxon>
        <taxon>Fungi</taxon>
        <taxon>Dikarya</taxon>
        <taxon>Ascomycota</taxon>
        <taxon>Pezizomycotina</taxon>
        <taxon>Sordariomycetes</taxon>
        <taxon>Hypocreomycetidae</taxon>
        <taxon>Microascales</taxon>
        <taxon>Microascaceae</taxon>
        <taxon>Parascedosporium</taxon>
    </lineage>
</organism>
<evidence type="ECO:0000256" key="1">
    <source>
        <dbReference type="SAM" id="MobiDB-lite"/>
    </source>
</evidence>
<comment type="caution">
    <text evidence="2">The sequence shown here is derived from an EMBL/GenBank/DDBJ whole genome shotgun (WGS) entry which is preliminary data.</text>
</comment>
<keyword evidence="3" id="KW-1185">Reference proteome</keyword>
<feature type="region of interest" description="Disordered" evidence="1">
    <location>
        <begin position="1"/>
        <end position="24"/>
    </location>
</feature>
<feature type="region of interest" description="Disordered" evidence="1">
    <location>
        <begin position="55"/>
        <end position="74"/>
    </location>
</feature>
<sequence>MHGPAYTTLQWPAQRQEPAGSSFPCRARGGPIAADEALKIDKHCVQEHDPGEVDCGLLSGESALDQQNSPPPNC</sequence>
<reference evidence="2" key="1">
    <citation type="submission" date="2022-11" db="EMBL/GenBank/DDBJ databases">
        <authorList>
            <person name="Scott C."/>
            <person name="Bruce N."/>
        </authorList>
    </citation>
    <scope>NUCLEOTIDE SEQUENCE</scope>
</reference>
<dbReference type="Proteomes" id="UP000838763">
    <property type="component" value="Unassembled WGS sequence"/>
</dbReference>